<sequence length="172" mass="19231">MDTFWALIEQARADANTCCDVVANATAQLTSRPAAEIVATHQALWRLMDASYLHPLWAAAHVIRGGCSDDSFDYFRAYLLTQGRHVFESAVADPDSLADLPLLPDEYGGTGVCEDMLSVAWDAHRAVTGADLPDEAWERRERLPLDPSWDFDFEDAAEMRRRLPRLSAIHLD</sequence>
<accession>A0A7C9RUB0</accession>
<reference evidence="2 3" key="1">
    <citation type="submission" date="2020-03" db="EMBL/GenBank/DDBJ databases">
        <title>Isolation and identification of active actinomycetes.</title>
        <authorList>
            <person name="Sun X."/>
        </authorList>
    </citation>
    <scope>NUCLEOTIDE SEQUENCE [LARGE SCALE GENOMIC DNA]</scope>
    <source>
        <strain evidence="2 3">NEAU-D13</strain>
    </source>
</reference>
<gene>
    <name evidence="2" type="ORF">G7043_18075</name>
</gene>
<dbReference type="AlphaFoldDB" id="A0A7C9RUB0"/>
<dbReference type="Pfam" id="PF14024">
    <property type="entry name" value="DUF4240"/>
    <property type="match status" value="1"/>
</dbReference>
<dbReference type="InterPro" id="IPR025334">
    <property type="entry name" value="DUF4240"/>
</dbReference>
<dbReference type="RefSeq" id="WP_166046817.1">
    <property type="nucleotide sequence ID" value="NZ_JAAMPJ010000004.1"/>
</dbReference>
<feature type="domain" description="DUF4240" evidence="1">
    <location>
        <begin position="2"/>
        <end position="124"/>
    </location>
</feature>
<name>A0A7C9RUB0_9PSEU</name>
<evidence type="ECO:0000259" key="1">
    <source>
        <dbReference type="Pfam" id="PF14024"/>
    </source>
</evidence>
<proteinExistence type="predicted"/>
<keyword evidence="3" id="KW-1185">Reference proteome</keyword>
<evidence type="ECO:0000313" key="2">
    <source>
        <dbReference type="EMBL" id="NGY60842.1"/>
    </source>
</evidence>
<comment type="caution">
    <text evidence="2">The sequence shown here is derived from an EMBL/GenBank/DDBJ whole genome shotgun (WGS) entry which is preliminary data.</text>
</comment>
<evidence type="ECO:0000313" key="3">
    <source>
        <dbReference type="Proteomes" id="UP000481360"/>
    </source>
</evidence>
<organism evidence="2 3">
    <name type="scientific">Lentzea alba</name>
    <dbReference type="NCBI Taxonomy" id="2714351"/>
    <lineage>
        <taxon>Bacteria</taxon>
        <taxon>Bacillati</taxon>
        <taxon>Actinomycetota</taxon>
        <taxon>Actinomycetes</taxon>
        <taxon>Pseudonocardiales</taxon>
        <taxon>Pseudonocardiaceae</taxon>
        <taxon>Lentzea</taxon>
    </lineage>
</organism>
<dbReference type="EMBL" id="JAAMPJ010000004">
    <property type="protein sequence ID" value="NGY60842.1"/>
    <property type="molecule type" value="Genomic_DNA"/>
</dbReference>
<dbReference type="Proteomes" id="UP000481360">
    <property type="component" value="Unassembled WGS sequence"/>
</dbReference>
<protein>
    <submittedName>
        <fullName evidence="2">DUF4240 domain-containing protein</fullName>
    </submittedName>
</protein>